<dbReference type="eggNOG" id="ENOG502QRYX">
    <property type="taxonomic scope" value="Eukaryota"/>
</dbReference>
<accession>A9RIR7</accession>
<gene>
    <name evidence="5" type="primary">LOC112289122</name>
    <name evidence="4" type="ORF">PHYPA_015064</name>
</gene>
<dbReference type="InterPro" id="IPR006843">
    <property type="entry name" value="PAP/fibrillin_dom"/>
</dbReference>
<dbReference type="InterPro" id="IPR039633">
    <property type="entry name" value="PAP"/>
</dbReference>
<dbReference type="OMA" id="FQKFECQ"/>
<dbReference type="PANTHER" id="PTHR31906">
    <property type="entry name" value="PLASTID-LIPID-ASSOCIATED PROTEIN 4, CHLOROPLASTIC-RELATED"/>
    <property type="match status" value="1"/>
</dbReference>
<dbReference type="OrthoDB" id="550273at2759"/>
<dbReference type="EnsemblPlants" id="Pp3c11_15290V3.1">
    <property type="protein sequence ID" value="Pp3c11_15290V3.1"/>
    <property type="gene ID" value="Pp3c11_15290"/>
</dbReference>
<proteinExistence type="predicted"/>
<evidence type="ECO:0000313" key="6">
    <source>
        <dbReference type="Proteomes" id="UP000006727"/>
    </source>
</evidence>
<dbReference type="AlphaFoldDB" id="A9RIR7"/>
<dbReference type="Proteomes" id="UP000006727">
    <property type="component" value="Chromosome 11"/>
</dbReference>
<dbReference type="Gramene" id="Pp3c11_15290V3.1">
    <property type="protein sequence ID" value="Pp3c11_15290V3.1"/>
    <property type="gene ID" value="Pp3c11_15290"/>
</dbReference>
<evidence type="ECO:0000313" key="5">
    <source>
        <dbReference type="EnsemblPlants" id="Pp3c11_15290V3.1"/>
    </source>
</evidence>
<reference evidence="5" key="3">
    <citation type="submission" date="2020-12" db="UniProtKB">
        <authorList>
            <consortium name="EnsemblPlants"/>
        </authorList>
    </citation>
    <scope>IDENTIFICATION</scope>
</reference>
<protein>
    <recommendedName>
        <fullName evidence="3">Plastid lipid-associated protein/fibrillin conserved domain-containing protein</fullName>
    </recommendedName>
</protein>
<feature type="domain" description="Plastid lipid-associated protein/fibrillin conserved" evidence="3">
    <location>
        <begin position="112"/>
        <end position="335"/>
    </location>
</feature>
<evidence type="ECO:0000256" key="2">
    <source>
        <dbReference type="ARBA" id="ARBA00022640"/>
    </source>
</evidence>
<dbReference type="EMBL" id="ABEU02000011">
    <property type="protein sequence ID" value="PNR45293.1"/>
    <property type="molecule type" value="Genomic_DNA"/>
</dbReference>
<reference evidence="4 6" key="2">
    <citation type="journal article" date="2018" name="Plant J.">
        <title>The Physcomitrella patens chromosome-scale assembly reveals moss genome structure and evolution.</title>
        <authorList>
            <person name="Lang D."/>
            <person name="Ullrich K.K."/>
            <person name="Murat F."/>
            <person name="Fuchs J."/>
            <person name="Jenkins J."/>
            <person name="Haas F.B."/>
            <person name="Piednoel M."/>
            <person name="Gundlach H."/>
            <person name="Van Bel M."/>
            <person name="Meyberg R."/>
            <person name="Vives C."/>
            <person name="Morata J."/>
            <person name="Symeonidi A."/>
            <person name="Hiss M."/>
            <person name="Muchero W."/>
            <person name="Kamisugi Y."/>
            <person name="Saleh O."/>
            <person name="Blanc G."/>
            <person name="Decker E.L."/>
            <person name="van Gessel N."/>
            <person name="Grimwood J."/>
            <person name="Hayes R.D."/>
            <person name="Graham S.W."/>
            <person name="Gunter L.E."/>
            <person name="McDaniel S.F."/>
            <person name="Hoernstein S.N.W."/>
            <person name="Larsson A."/>
            <person name="Li F.W."/>
            <person name="Perroud P.F."/>
            <person name="Phillips J."/>
            <person name="Ranjan P."/>
            <person name="Rokshar D.S."/>
            <person name="Rothfels C.J."/>
            <person name="Schneider L."/>
            <person name="Shu S."/>
            <person name="Stevenson D.W."/>
            <person name="Thummler F."/>
            <person name="Tillich M."/>
            <person name="Villarreal Aguilar J.C."/>
            <person name="Widiez T."/>
            <person name="Wong G.K."/>
            <person name="Wymore A."/>
            <person name="Zhang Y."/>
            <person name="Zimmer A.D."/>
            <person name="Quatrano R.S."/>
            <person name="Mayer K.F.X."/>
            <person name="Goodstein D."/>
            <person name="Casacuberta J.M."/>
            <person name="Vandepoele K."/>
            <person name="Reski R."/>
            <person name="Cuming A.C."/>
            <person name="Tuskan G.A."/>
            <person name="Maumus F."/>
            <person name="Salse J."/>
            <person name="Schmutz J."/>
            <person name="Rensing S.A."/>
        </authorList>
    </citation>
    <scope>NUCLEOTIDE SEQUENCE [LARGE SCALE GENOMIC DNA]</scope>
    <source>
        <strain evidence="5 6">cv. Gransden 2004</strain>
    </source>
</reference>
<reference evidence="4 6" key="1">
    <citation type="journal article" date="2008" name="Science">
        <title>The Physcomitrella genome reveals evolutionary insights into the conquest of land by plants.</title>
        <authorList>
            <person name="Rensing S."/>
            <person name="Lang D."/>
            <person name="Zimmer A."/>
            <person name="Terry A."/>
            <person name="Salamov A."/>
            <person name="Shapiro H."/>
            <person name="Nishiyama T."/>
            <person name="Perroud P.-F."/>
            <person name="Lindquist E."/>
            <person name="Kamisugi Y."/>
            <person name="Tanahashi T."/>
            <person name="Sakakibara K."/>
            <person name="Fujita T."/>
            <person name="Oishi K."/>
            <person name="Shin-I T."/>
            <person name="Kuroki Y."/>
            <person name="Toyoda A."/>
            <person name="Suzuki Y."/>
            <person name="Hashimoto A."/>
            <person name="Yamaguchi K."/>
            <person name="Sugano A."/>
            <person name="Kohara Y."/>
            <person name="Fujiyama A."/>
            <person name="Anterola A."/>
            <person name="Aoki S."/>
            <person name="Ashton N."/>
            <person name="Barbazuk W.B."/>
            <person name="Barker E."/>
            <person name="Bennetzen J."/>
            <person name="Bezanilla M."/>
            <person name="Blankenship R."/>
            <person name="Cho S.H."/>
            <person name="Dutcher S."/>
            <person name="Estelle M."/>
            <person name="Fawcett J.A."/>
            <person name="Gundlach H."/>
            <person name="Hanada K."/>
            <person name="Heyl A."/>
            <person name="Hicks K.A."/>
            <person name="Hugh J."/>
            <person name="Lohr M."/>
            <person name="Mayer K."/>
            <person name="Melkozernov A."/>
            <person name="Murata T."/>
            <person name="Nelson D."/>
            <person name="Pils B."/>
            <person name="Prigge M."/>
            <person name="Reiss B."/>
            <person name="Renner T."/>
            <person name="Rombauts S."/>
            <person name="Rushton P."/>
            <person name="Sanderfoot A."/>
            <person name="Schween G."/>
            <person name="Shiu S.-H."/>
            <person name="Stueber K."/>
            <person name="Theodoulou F.L."/>
            <person name="Tu H."/>
            <person name="Van de Peer Y."/>
            <person name="Verrier P.J."/>
            <person name="Waters E."/>
            <person name="Wood A."/>
            <person name="Yang L."/>
            <person name="Cove D."/>
            <person name="Cuming A."/>
            <person name="Hasebe M."/>
            <person name="Lucas S."/>
            <person name="Mishler D.B."/>
            <person name="Reski R."/>
            <person name="Grigoriev I."/>
            <person name="Quatrano R.S."/>
            <person name="Boore J.L."/>
        </authorList>
    </citation>
    <scope>NUCLEOTIDE SEQUENCE [LARGE SCALE GENOMIC DNA]</scope>
    <source>
        <strain evidence="5 6">cv. Gransden 2004</strain>
    </source>
</reference>
<dbReference type="HOGENOM" id="CLU_052102_0_0_1"/>
<sequence>MSTVLRGGGGGPWLLHPLPCSVAHSLEKAKKKKQKQKCSQGAGLRVEAAPRCLSRKLAHCLRDCGGFPLVRIQNGWDSVQPARSRTFDALGAIAEGREQVQMDHDREQEVERAKMDLLRAVIETKRGVQVTAEQRADIEEALVGVETFNAGSPLLLDQLHGTWLLQYTTAPDVISILQAAEQLPLLQVGQVYQNFDCRRRTDGGVVENIVRWSVPGLLQENEGATLIVTAKFSVASARSIVLQFEEARVSEVEISEVLESFIAPALLPRTFINLQILQFLRGLDLRFPLARGSQGLQTLPENSRRAPIGLWYNLTFLDNNMLVGRALGNGGIFIFSRTQARPKSV</sequence>
<evidence type="ECO:0000313" key="4">
    <source>
        <dbReference type="EMBL" id="PNR45293.1"/>
    </source>
</evidence>
<keyword evidence="2" id="KW-0934">Plastid</keyword>
<dbReference type="RefSeq" id="XP_024389841.1">
    <property type="nucleotide sequence ID" value="XM_024534073.2"/>
</dbReference>
<keyword evidence="6" id="KW-1185">Reference proteome</keyword>
<dbReference type="STRING" id="3218.A9RIR7"/>
<dbReference type="PaxDb" id="3218-PP1S11_340V6.1"/>
<organism evidence="4">
    <name type="scientific">Physcomitrium patens</name>
    <name type="common">Spreading-leaved earth moss</name>
    <name type="synonym">Physcomitrella patens</name>
    <dbReference type="NCBI Taxonomy" id="3218"/>
    <lineage>
        <taxon>Eukaryota</taxon>
        <taxon>Viridiplantae</taxon>
        <taxon>Streptophyta</taxon>
        <taxon>Embryophyta</taxon>
        <taxon>Bryophyta</taxon>
        <taxon>Bryophytina</taxon>
        <taxon>Bryopsida</taxon>
        <taxon>Funariidae</taxon>
        <taxon>Funariales</taxon>
        <taxon>Funariaceae</taxon>
        <taxon>Physcomitrium</taxon>
    </lineage>
</organism>
<evidence type="ECO:0000256" key="1">
    <source>
        <dbReference type="ARBA" id="ARBA00004474"/>
    </source>
</evidence>
<name>A9RIR7_PHYPA</name>
<dbReference type="EnsemblPlants" id="Pp3c11_15290V3.2">
    <property type="protein sequence ID" value="Pp3c11_15290V3.2"/>
    <property type="gene ID" value="Pp3c11_15290"/>
</dbReference>
<evidence type="ECO:0000259" key="3">
    <source>
        <dbReference type="Pfam" id="PF04755"/>
    </source>
</evidence>
<dbReference type="GeneID" id="112289122"/>
<dbReference type="GO" id="GO:0009535">
    <property type="term" value="C:chloroplast thylakoid membrane"/>
    <property type="evidence" value="ECO:0000318"/>
    <property type="project" value="GO_Central"/>
</dbReference>
<comment type="subcellular location">
    <subcellularLocation>
        <location evidence="1">Plastid</location>
    </subcellularLocation>
</comment>
<dbReference type="Pfam" id="PF04755">
    <property type="entry name" value="PAP_fibrillin"/>
    <property type="match status" value="1"/>
</dbReference>
<dbReference type="Gramene" id="Pp3c11_15290V3.2">
    <property type="protein sequence ID" value="Pp3c11_15290V3.2"/>
    <property type="gene ID" value="Pp3c11_15290"/>
</dbReference>